<name>A0AAW1NYB2_9CHLO</name>
<protein>
    <recommendedName>
        <fullName evidence="4">RRM domain-containing protein</fullName>
    </recommendedName>
</protein>
<keyword evidence="3" id="KW-1185">Reference proteome</keyword>
<reference evidence="2 3" key="1">
    <citation type="journal article" date="2024" name="Nat. Commun.">
        <title>Phylogenomics reveals the evolutionary origins of lichenization in chlorophyte algae.</title>
        <authorList>
            <person name="Puginier C."/>
            <person name="Libourel C."/>
            <person name="Otte J."/>
            <person name="Skaloud P."/>
            <person name="Haon M."/>
            <person name="Grisel S."/>
            <person name="Petersen M."/>
            <person name="Berrin J.G."/>
            <person name="Delaux P.M."/>
            <person name="Dal Grande F."/>
            <person name="Keller J."/>
        </authorList>
    </citation>
    <scope>NUCLEOTIDE SEQUENCE [LARGE SCALE GENOMIC DNA]</scope>
    <source>
        <strain evidence="2 3">SAG 2036</strain>
    </source>
</reference>
<accession>A0AAW1NYB2</accession>
<evidence type="ECO:0008006" key="4">
    <source>
        <dbReference type="Google" id="ProtNLM"/>
    </source>
</evidence>
<sequence>MTRKRWAEGDGGSAADQGPPSSPQSKHENNQGAYSQSPTRRAPATPQSLLDRPPHFQTGIFQPADGAPIYRPAAGKSDVVEKMMPAATPADLVLIGETLDFLRRYSMQNLAVPSVVQACRFNQHVSPPLINAKQQPAAERTILRACCLPPGFGPSHLISRLDEWGVRGRYDFMHFLPDHNDQYTAVVHFSDSHSASIALSKFLDNRKWADLMDGQAADSGRVSIEAFAGSGTHALAELYGRTASYFPGPPAAYQIQYDQAAFFHGEPRPFASAPSQLQATGVPDFRPAQLIRKPASAVRRVTAPDGAAKVQPVVVSRAVSRVIAFRDEAAFCPSR</sequence>
<feature type="region of interest" description="Disordered" evidence="1">
    <location>
        <begin position="1"/>
        <end position="68"/>
    </location>
</feature>
<gene>
    <name evidence="2" type="ORF">WJX73_005590</name>
</gene>
<proteinExistence type="predicted"/>
<dbReference type="AlphaFoldDB" id="A0AAW1NYB2"/>
<feature type="compositionally biased region" description="Polar residues" evidence="1">
    <location>
        <begin position="30"/>
        <end position="39"/>
    </location>
</feature>
<dbReference type="Proteomes" id="UP001465755">
    <property type="component" value="Unassembled WGS sequence"/>
</dbReference>
<evidence type="ECO:0000256" key="1">
    <source>
        <dbReference type="SAM" id="MobiDB-lite"/>
    </source>
</evidence>
<evidence type="ECO:0000313" key="2">
    <source>
        <dbReference type="EMBL" id="KAK9798592.1"/>
    </source>
</evidence>
<dbReference type="EMBL" id="JALJOQ010000096">
    <property type="protein sequence ID" value="KAK9798592.1"/>
    <property type="molecule type" value="Genomic_DNA"/>
</dbReference>
<comment type="caution">
    <text evidence="2">The sequence shown here is derived from an EMBL/GenBank/DDBJ whole genome shotgun (WGS) entry which is preliminary data.</text>
</comment>
<organism evidence="2 3">
    <name type="scientific">Symbiochloris irregularis</name>
    <dbReference type="NCBI Taxonomy" id="706552"/>
    <lineage>
        <taxon>Eukaryota</taxon>
        <taxon>Viridiplantae</taxon>
        <taxon>Chlorophyta</taxon>
        <taxon>core chlorophytes</taxon>
        <taxon>Trebouxiophyceae</taxon>
        <taxon>Trebouxiales</taxon>
        <taxon>Trebouxiaceae</taxon>
        <taxon>Symbiochloris</taxon>
    </lineage>
</organism>
<evidence type="ECO:0000313" key="3">
    <source>
        <dbReference type="Proteomes" id="UP001465755"/>
    </source>
</evidence>